<dbReference type="PANTHER" id="PTHR12732">
    <property type="entry name" value="UNCHARACTERIZED PROTEASOME COMPONENT REGION PCI-CONTAINING"/>
    <property type="match status" value="1"/>
</dbReference>
<organism evidence="3">
    <name type="scientific">Calcidiscus leptoporus</name>
    <dbReference type="NCBI Taxonomy" id="127549"/>
    <lineage>
        <taxon>Eukaryota</taxon>
        <taxon>Haptista</taxon>
        <taxon>Haptophyta</taxon>
        <taxon>Prymnesiophyceae</taxon>
        <taxon>Coccolithales</taxon>
        <taxon>Calcidiscaceae</taxon>
        <taxon>Calcidiscus</taxon>
    </lineage>
</organism>
<comment type="similarity">
    <text evidence="1">Belongs to the CSN12 family.</text>
</comment>
<dbReference type="InterPro" id="IPR000717">
    <property type="entry name" value="PCI_dom"/>
</dbReference>
<dbReference type="PROSITE" id="PS50250">
    <property type="entry name" value="PCI"/>
    <property type="match status" value="1"/>
</dbReference>
<dbReference type="GO" id="GO:0003690">
    <property type="term" value="F:double-stranded DNA binding"/>
    <property type="evidence" value="ECO:0007669"/>
    <property type="project" value="InterPro"/>
</dbReference>
<dbReference type="InterPro" id="IPR036388">
    <property type="entry name" value="WH-like_DNA-bd_sf"/>
</dbReference>
<evidence type="ECO:0000259" key="2">
    <source>
        <dbReference type="PROSITE" id="PS50250"/>
    </source>
</evidence>
<dbReference type="Pfam" id="PF01399">
    <property type="entry name" value="PCI"/>
    <property type="match status" value="1"/>
</dbReference>
<gene>
    <name evidence="3" type="ORF">CLEP1334_LOCUS24687</name>
</gene>
<dbReference type="GO" id="GO:0016973">
    <property type="term" value="P:poly(A)+ mRNA export from nucleus"/>
    <property type="evidence" value="ECO:0007669"/>
    <property type="project" value="TreeGrafter"/>
</dbReference>
<dbReference type="Gene3D" id="1.10.10.10">
    <property type="entry name" value="Winged helix-like DNA-binding domain superfamily/Winged helix DNA-binding domain"/>
    <property type="match status" value="1"/>
</dbReference>
<dbReference type="AlphaFoldDB" id="A0A7S0JEN6"/>
<dbReference type="GO" id="GO:0000973">
    <property type="term" value="P:post-transcriptional tethering of RNA polymerase II gene DNA at nuclear periphery"/>
    <property type="evidence" value="ECO:0007669"/>
    <property type="project" value="TreeGrafter"/>
</dbReference>
<dbReference type="EMBL" id="HBER01049203">
    <property type="protein sequence ID" value="CAD8549397.1"/>
    <property type="molecule type" value="Transcribed_RNA"/>
</dbReference>
<dbReference type="PANTHER" id="PTHR12732:SF0">
    <property type="entry name" value="PCI DOMAIN-CONTAINING PROTEIN 2"/>
    <property type="match status" value="1"/>
</dbReference>
<evidence type="ECO:0000256" key="1">
    <source>
        <dbReference type="ARBA" id="ARBA00025771"/>
    </source>
</evidence>
<name>A0A7S0JEN6_9EUKA</name>
<accession>A0A7S0JEN6</accession>
<dbReference type="SMART" id="SM00753">
    <property type="entry name" value="PAM"/>
    <property type="match status" value="1"/>
</dbReference>
<feature type="domain" description="PCI" evidence="2">
    <location>
        <begin position="214"/>
        <end position="400"/>
    </location>
</feature>
<dbReference type="GO" id="GO:0003723">
    <property type="term" value="F:RNA binding"/>
    <property type="evidence" value="ECO:0007669"/>
    <property type="project" value="InterPro"/>
</dbReference>
<dbReference type="FunFam" id="1.10.10.10:FF:000146">
    <property type="entry name" value="PCI domain-containing protein 2 homolog"/>
    <property type="match status" value="1"/>
</dbReference>
<protein>
    <recommendedName>
        <fullName evidence="2">PCI domain-containing protein</fullName>
    </recommendedName>
</protein>
<evidence type="ECO:0000313" key="3">
    <source>
        <dbReference type="EMBL" id="CAD8549397.1"/>
    </source>
</evidence>
<sequence>MATVQGVTQNVSRAISEKDGVRLASALQRDLGNRSLLEQLHHGHVDVQKACDMALEEPYDEMLLYHFYYLRETSKGDPVEAYNHCEKACGLFCKVFEKDTHWSLPVLHELTLSLRLAALAADQAAGSGKKEKKREEAANMLQKFFKVTMNDRTPLHSSKRWGVLGVVNHLFKIYFSINNLRLCQNLIRAIEMNMKEALEGKEQAGRSFKMAELTTYKYFVGRLSLLNSQLSRANEELSFAFDKCPASHPKNKRLILRSLVPVRMALGKFPSPRLLQKYRLSFYVPVCRAVHLGDVKTFEDELAKLQQDLIRHGSYLLVERSKLIAYRNFFRRVHMLTEERDGAKTTKLSISKFRACLSATGVEMDSDEIECLLANLVYSGYIKGYISHQHGKLVVSKGNAFPPVRDVVEGAS</sequence>
<dbReference type="GO" id="GO:0006368">
    <property type="term" value="P:transcription elongation by RNA polymerase II"/>
    <property type="evidence" value="ECO:0007669"/>
    <property type="project" value="TreeGrafter"/>
</dbReference>
<dbReference type="InterPro" id="IPR045114">
    <property type="entry name" value="Csn12-like"/>
</dbReference>
<reference evidence="3" key="1">
    <citation type="submission" date="2021-01" db="EMBL/GenBank/DDBJ databases">
        <authorList>
            <person name="Corre E."/>
            <person name="Pelletier E."/>
            <person name="Niang G."/>
            <person name="Scheremetjew M."/>
            <person name="Finn R."/>
            <person name="Kale V."/>
            <person name="Holt S."/>
            <person name="Cochrane G."/>
            <person name="Meng A."/>
            <person name="Brown T."/>
            <person name="Cohen L."/>
        </authorList>
    </citation>
    <scope>NUCLEOTIDE SEQUENCE</scope>
    <source>
        <strain evidence="3">RCC1130</strain>
    </source>
</reference>
<proteinExistence type="inferred from homology"/>
<dbReference type="GO" id="GO:0070390">
    <property type="term" value="C:transcription export complex 2"/>
    <property type="evidence" value="ECO:0007669"/>
    <property type="project" value="TreeGrafter"/>
</dbReference>